<accession>A0A0D3L0V4</accession>
<reference evidence="2" key="1">
    <citation type="journal article" date="2013" name="Nature">
        <title>Pan genome of the phytoplankton Emiliania underpins its global distribution.</title>
        <authorList>
            <person name="Read B.A."/>
            <person name="Kegel J."/>
            <person name="Klute M.J."/>
            <person name="Kuo A."/>
            <person name="Lefebvre S.C."/>
            <person name="Maumus F."/>
            <person name="Mayer C."/>
            <person name="Miller J."/>
            <person name="Monier A."/>
            <person name="Salamov A."/>
            <person name="Young J."/>
            <person name="Aguilar M."/>
            <person name="Claverie J.M."/>
            <person name="Frickenhaus S."/>
            <person name="Gonzalez K."/>
            <person name="Herman E.K."/>
            <person name="Lin Y.C."/>
            <person name="Napier J."/>
            <person name="Ogata H."/>
            <person name="Sarno A.F."/>
            <person name="Shmutz J."/>
            <person name="Schroeder D."/>
            <person name="de Vargas C."/>
            <person name="Verret F."/>
            <person name="von Dassow P."/>
            <person name="Valentin K."/>
            <person name="Van de Peer Y."/>
            <person name="Wheeler G."/>
            <person name="Dacks J.B."/>
            <person name="Delwiche C.F."/>
            <person name="Dyhrman S.T."/>
            <person name="Glockner G."/>
            <person name="John U."/>
            <person name="Richards T."/>
            <person name="Worden A.Z."/>
            <person name="Zhang X."/>
            <person name="Grigoriev I.V."/>
            <person name="Allen A.E."/>
            <person name="Bidle K."/>
            <person name="Borodovsky M."/>
            <person name="Bowler C."/>
            <person name="Brownlee C."/>
            <person name="Cock J.M."/>
            <person name="Elias M."/>
            <person name="Gladyshev V.N."/>
            <person name="Groth M."/>
            <person name="Guda C."/>
            <person name="Hadaegh A."/>
            <person name="Iglesias-Rodriguez M.D."/>
            <person name="Jenkins J."/>
            <person name="Jones B.M."/>
            <person name="Lawson T."/>
            <person name="Leese F."/>
            <person name="Lindquist E."/>
            <person name="Lobanov A."/>
            <person name="Lomsadze A."/>
            <person name="Malik S.B."/>
            <person name="Marsh M.E."/>
            <person name="Mackinder L."/>
            <person name="Mock T."/>
            <person name="Mueller-Roeber B."/>
            <person name="Pagarete A."/>
            <person name="Parker M."/>
            <person name="Probert I."/>
            <person name="Quesneville H."/>
            <person name="Raines C."/>
            <person name="Rensing S.A."/>
            <person name="Riano-Pachon D.M."/>
            <person name="Richier S."/>
            <person name="Rokitta S."/>
            <person name="Shiraiwa Y."/>
            <person name="Soanes D.M."/>
            <person name="van der Giezen M."/>
            <person name="Wahlund T.M."/>
            <person name="Williams B."/>
            <person name="Wilson W."/>
            <person name="Wolfe G."/>
            <person name="Wurch L.L."/>
        </authorList>
    </citation>
    <scope>NUCLEOTIDE SEQUENCE</scope>
</reference>
<proteinExistence type="predicted"/>
<dbReference type="KEGG" id="ehx:EMIHUDRAFT_194042"/>
<evidence type="ECO:0000313" key="1">
    <source>
        <dbReference type="EnsemblProtists" id="EOD41639"/>
    </source>
</evidence>
<reference evidence="1" key="2">
    <citation type="submission" date="2024-10" db="UniProtKB">
        <authorList>
            <consortium name="EnsemblProtists"/>
        </authorList>
    </citation>
    <scope>IDENTIFICATION</scope>
</reference>
<protein>
    <recommendedName>
        <fullName evidence="3">BspA family leucine-rich repeat surface protein</fullName>
    </recommendedName>
</protein>
<dbReference type="EnsemblProtists" id="EOD41639">
    <property type="protein sequence ID" value="EOD41639"/>
    <property type="gene ID" value="EMIHUDRAFT_194042"/>
</dbReference>
<dbReference type="Pfam" id="PF03382">
    <property type="entry name" value="DUF285"/>
    <property type="match status" value="1"/>
</dbReference>
<dbReference type="GeneID" id="17286909"/>
<dbReference type="RefSeq" id="XP_005794068.1">
    <property type="nucleotide sequence ID" value="XM_005794011.1"/>
</dbReference>
<keyword evidence="2" id="KW-1185">Reference proteome</keyword>
<organism evidence="1 2">
    <name type="scientific">Emiliania huxleyi (strain CCMP1516)</name>
    <dbReference type="NCBI Taxonomy" id="280463"/>
    <lineage>
        <taxon>Eukaryota</taxon>
        <taxon>Haptista</taxon>
        <taxon>Haptophyta</taxon>
        <taxon>Prymnesiophyceae</taxon>
        <taxon>Isochrysidales</taxon>
        <taxon>Noelaerhabdaceae</taxon>
        <taxon>Emiliania</taxon>
    </lineage>
</organism>
<name>A0A0D3L0V4_EMIH1</name>
<dbReference type="HOGENOM" id="CLU_025777_4_1_1"/>
<dbReference type="NCBIfam" id="TIGR02167">
    <property type="entry name" value="Liste_lipo_26"/>
    <property type="match status" value="2"/>
</dbReference>
<evidence type="ECO:0008006" key="3">
    <source>
        <dbReference type="Google" id="ProtNLM"/>
    </source>
</evidence>
<dbReference type="PaxDb" id="2903-EOD41639"/>
<sequence length="136" mass="14834">MRYMFGYASAFNQDISAWDVSAVTDMSGLFSYASAFNQDISAWDVSAATDMSRLFERALRFNRDISAWDVSTATTMYKMFVGAAAFSRLLCSDAWRASRDKGISFNLGVLNAAGVYLDSWSCVAGARGGLPPEACL</sequence>
<dbReference type="Proteomes" id="UP000013827">
    <property type="component" value="Unassembled WGS sequence"/>
</dbReference>
<dbReference type="AlphaFoldDB" id="A0A0D3L0V4"/>
<dbReference type="InterPro" id="IPR005046">
    <property type="entry name" value="DUF285"/>
</dbReference>
<dbReference type="InterPro" id="IPR011889">
    <property type="entry name" value="Liste_lipo_26"/>
</dbReference>
<evidence type="ECO:0000313" key="2">
    <source>
        <dbReference type="Proteomes" id="UP000013827"/>
    </source>
</evidence>